<evidence type="ECO:0000313" key="3">
    <source>
        <dbReference type="Proteomes" id="UP000182409"/>
    </source>
</evidence>
<gene>
    <name evidence="2" type="ORF">SAMN05443244_0212</name>
</gene>
<dbReference type="SUPFAM" id="SSF49899">
    <property type="entry name" value="Concanavalin A-like lectins/glucanases"/>
    <property type="match status" value="1"/>
</dbReference>
<evidence type="ECO:0000259" key="1">
    <source>
        <dbReference type="PROSITE" id="PS51175"/>
    </source>
</evidence>
<dbReference type="Pfam" id="PF13385">
    <property type="entry name" value="Laminin_G_3"/>
    <property type="match status" value="1"/>
</dbReference>
<dbReference type="PANTHER" id="PTHR12631">
    <property type="entry name" value="ALPHA-L-IDURONIDASE"/>
    <property type="match status" value="1"/>
</dbReference>
<name>A0A1H4IYK3_9BACT</name>
<sequence length="941" mass="98931">MHLRALCKSVRSCVAVHGNSLRKFPVVVLLFLLTVVFHRTASATATVDIAVGSATTIPLNTHSSLSGMCDDANGATYDLGCVVSGGYATYNLSVQQAGTYNMTLNYASPVGGTSAAILVNGVKAASVAFANTNGWGNYVNAAPVAVILPAGQVSFTVLAQNSGFNLDGVMLTPAIPTITASGSTPIPLQGYTAISGMCPDANGATFDLGCVQANGYATYALNVTQAGNYTVTATYASPTNDSAAYLLVNGSVAASVSFPNTGTWSNYINASPVTVTLPAGPVTFKVQAQSAGFNLAGLAFASATSAAPITPSPTTTTLPEPTPIAWWKFDQNSGTSAADSIGGSTGALLNGASWTSGASGNAIAVGSPYYGGGGAVSLPVSLPPTFTLSFWAKANGYSNATNIENNVVLGGGTYQTNGFRAGFNSEGVFTFWTTESGGTLQLSDIQAAPVGTWNQFVISYQNGTAALYRNGTLVSTANGTYVPGATSIGIDTGVGGVNTFWGAVDDLRVFNVALPGTLTNNFGTFGSSQNQVIATYTPKFDDGTVPASYFGMTVHSLGQPNIAGATNTTPFPPFSIATLRLWDVAYWQQIEPSSGQFNWTNMDKTILSGTQNGTTDFIFTLGHVPAWASSKPTDYTCSEGPGSCDYPTMAAFDDFLTHVVQRYCGTVKYYEAWNEPDNYTFWNGTNQQLLEIASHVYSIVKSPANCAIGGVNPNQVLLPPVSSTGLQSLSWLDSFLAVAGSKYPYADITAFHGYGYDNSPEGITQGVAAFKQVVQRYGLGNLPIWNTEANWGTRNAYVSQDQDAAWLMRYYLAQAGTGVSRFVWYAYDNCAWGPLWGSSCDASNKPLDSWSGIRQAGLSFGVLEQWIVGKTVSECDRYQNGLWSCRVQGASGYNGWIVWSTSGSLPVTVPSGMTDYRDYLNNTHSVPAALTVSSLPLLLEN</sequence>
<dbReference type="InterPro" id="IPR013320">
    <property type="entry name" value="ConA-like_dom_sf"/>
</dbReference>
<dbReference type="PANTHER" id="PTHR12631:SF10">
    <property type="entry name" value="BETA-XYLOSIDASE-LIKE PROTEIN-RELATED"/>
    <property type="match status" value="1"/>
</dbReference>
<dbReference type="Gene3D" id="3.20.20.80">
    <property type="entry name" value="Glycosidases"/>
    <property type="match status" value="1"/>
</dbReference>
<dbReference type="AlphaFoldDB" id="A0A1H4IYK3"/>
<dbReference type="InterPro" id="IPR008979">
    <property type="entry name" value="Galactose-bd-like_sf"/>
</dbReference>
<feature type="domain" description="CBM6" evidence="1">
    <location>
        <begin position="176"/>
        <end position="301"/>
    </location>
</feature>
<dbReference type="Proteomes" id="UP000182409">
    <property type="component" value="Unassembled WGS sequence"/>
</dbReference>
<feature type="domain" description="CBM6" evidence="1">
    <location>
        <begin position="55"/>
        <end position="172"/>
    </location>
</feature>
<dbReference type="Pfam" id="PF16990">
    <property type="entry name" value="CBM_35"/>
    <property type="match status" value="2"/>
</dbReference>
<dbReference type="PROSITE" id="PS51175">
    <property type="entry name" value="CBM6"/>
    <property type="match status" value="2"/>
</dbReference>
<dbReference type="GO" id="GO:0004553">
    <property type="term" value="F:hydrolase activity, hydrolyzing O-glycosyl compounds"/>
    <property type="evidence" value="ECO:0007669"/>
    <property type="project" value="TreeGrafter"/>
</dbReference>
<dbReference type="InterPro" id="IPR017853">
    <property type="entry name" value="GH"/>
</dbReference>
<accession>A0A1H4IYK3</accession>
<dbReference type="CDD" id="cd04080">
    <property type="entry name" value="CBM6_cellulase-like"/>
    <property type="match status" value="2"/>
</dbReference>
<dbReference type="SUPFAM" id="SSF51445">
    <property type="entry name" value="(Trans)glycosidases"/>
    <property type="match status" value="1"/>
</dbReference>
<dbReference type="EMBL" id="FNSD01000001">
    <property type="protein sequence ID" value="SEB39151.1"/>
    <property type="molecule type" value="Genomic_DNA"/>
</dbReference>
<dbReference type="InterPro" id="IPR005084">
    <property type="entry name" value="CBM6"/>
</dbReference>
<dbReference type="Gene3D" id="2.60.120.200">
    <property type="match status" value="1"/>
</dbReference>
<proteinExistence type="predicted"/>
<dbReference type="InterPro" id="IPR051923">
    <property type="entry name" value="Glycosyl_Hydrolase_39"/>
</dbReference>
<dbReference type="GO" id="GO:0030246">
    <property type="term" value="F:carbohydrate binding"/>
    <property type="evidence" value="ECO:0007669"/>
    <property type="project" value="InterPro"/>
</dbReference>
<evidence type="ECO:0000313" key="2">
    <source>
        <dbReference type="EMBL" id="SEB39151.1"/>
    </source>
</evidence>
<reference evidence="2 3" key="1">
    <citation type="submission" date="2016-10" db="EMBL/GenBank/DDBJ databases">
        <authorList>
            <person name="de Groot N.N."/>
        </authorList>
    </citation>
    <scope>NUCLEOTIDE SEQUENCE [LARGE SCALE GENOMIC DNA]</scope>
    <source>
        <strain evidence="2 3">AB35.6</strain>
    </source>
</reference>
<dbReference type="SUPFAM" id="SSF49785">
    <property type="entry name" value="Galactose-binding domain-like"/>
    <property type="match status" value="2"/>
</dbReference>
<organism evidence="2 3">
    <name type="scientific">Terriglobus roseus</name>
    <dbReference type="NCBI Taxonomy" id="392734"/>
    <lineage>
        <taxon>Bacteria</taxon>
        <taxon>Pseudomonadati</taxon>
        <taxon>Acidobacteriota</taxon>
        <taxon>Terriglobia</taxon>
        <taxon>Terriglobales</taxon>
        <taxon>Acidobacteriaceae</taxon>
        <taxon>Terriglobus</taxon>
    </lineage>
</organism>
<dbReference type="Gene3D" id="2.60.120.260">
    <property type="entry name" value="Galactose-binding domain-like"/>
    <property type="match status" value="2"/>
</dbReference>
<protein>
    <submittedName>
        <fullName evidence="2">Carbohydrate binding module (Family 6)</fullName>
    </submittedName>
</protein>